<dbReference type="GO" id="GO:0010088">
    <property type="term" value="P:phloem development"/>
    <property type="evidence" value="ECO:0007669"/>
    <property type="project" value="InterPro"/>
</dbReference>
<dbReference type="InterPro" id="IPR027944">
    <property type="entry name" value="SEO_C"/>
</dbReference>
<comment type="caution">
    <text evidence="4">The sequence shown here is derived from an EMBL/GenBank/DDBJ whole genome shotgun (WGS) entry which is preliminary data.</text>
</comment>
<dbReference type="Pfam" id="PF14576">
    <property type="entry name" value="SEO_N"/>
    <property type="match status" value="1"/>
</dbReference>
<proteinExistence type="predicted"/>
<evidence type="ECO:0008006" key="6">
    <source>
        <dbReference type="Google" id="ProtNLM"/>
    </source>
</evidence>
<evidence type="ECO:0000259" key="3">
    <source>
        <dbReference type="Pfam" id="PF14577"/>
    </source>
</evidence>
<dbReference type="Pfam" id="PF14577">
    <property type="entry name" value="SEO_C"/>
    <property type="match status" value="1"/>
</dbReference>
<accession>A0A7J7D274</accession>
<name>A0A7J7D274_TRIWF</name>
<dbReference type="InParanoid" id="A0A7J7D274"/>
<dbReference type="PANTHER" id="PTHR33232">
    <property type="entry name" value="PROTEIN SIEVE ELEMENT OCCLUSION B-LIKE"/>
    <property type="match status" value="1"/>
</dbReference>
<evidence type="ECO:0000256" key="1">
    <source>
        <dbReference type="SAM" id="MobiDB-lite"/>
    </source>
</evidence>
<evidence type="ECO:0000313" key="4">
    <source>
        <dbReference type="EMBL" id="KAF5740430.1"/>
    </source>
</evidence>
<dbReference type="InterPro" id="IPR039299">
    <property type="entry name" value="SEOA"/>
</dbReference>
<keyword evidence="5" id="KW-1185">Reference proteome</keyword>
<dbReference type="InterPro" id="IPR027942">
    <property type="entry name" value="SEO_N"/>
</dbReference>
<sequence length="637" mass="72135">MAINQSAANMQQLTNRPTSTDTNRPAPTIMQQLMNNPLNPSLTTTKQTQPDIHHQQQQLMNTKLNPLHNLGAKTDSQQLVHVNPNTAQTPGNIMQQLMNGNANPTTHVPTRMQQLARGDRPVFSSADDNMMMKHIQGTHAPDGREIVEVKPLLQLVEDIFIRAAPRFDAIGISGAPGHTEVLEERTYSPNFLAMLDSVGYLIDRISSEIGYKSASGGDVHATAMAILNLVSYYSWDAKLVLALAAFAVQYGEFWLIAQTYTSNHLAKSVAVLRQLPEIMQHSSTLRPRFEAIRNLINAMLDIARCIVEIKELPSQYITPDHPGFSTAMAHIPMAVYWTIRSLVACADQITGLTVLGAESIVSTQEAWELSSSAHKLSNMHKHLTDQLEICYKHIDERKYDEAYNNLKRAFQMTHIDNLRVLWLLISSKEDQPPLVDGVTKGRVNLDVLKRKNVLLLISDLDISQEELSILEQIYNESRQHSIRHESQYEVVWLPILDPAVPSTEARQKQFQNLQSGMPWYTVHHPSLIDRPVIKFIKEVWSFKKKPILVVLDPQGRVACPNALHMMWIWGSTAFPFTTLREEDLWKEETWKLELLVDGIDPVILNWKVSHIKNSLKLIDLTGYPLLNLKAKILKKRT</sequence>
<dbReference type="EMBL" id="JAAARO010000011">
    <property type="protein sequence ID" value="KAF5740430.1"/>
    <property type="molecule type" value="Genomic_DNA"/>
</dbReference>
<protein>
    <recommendedName>
        <fullName evidence="6">Protein SIEVE ELEMENT OCCLUSION B-like</fullName>
    </recommendedName>
</protein>
<reference evidence="4 5" key="1">
    <citation type="journal article" date="2020" name="Nat. Commun.">
        <title>Genome of Tripterygium wilfordii and identification of cytochrome P450 involved in triptolide biosynthesis.</title>
        <authorList>
            <person name="Tu L."/>
            <person name="Su P."/>
            <person name="Zhang Z."/>
            <person name="Gao L."/>
            <person name="Wang J."/>
            <person name="Hu T."/>
            <person name="Zhou J."/>
            <person name="Zhang Y."/>
            <person name="Zhao Y."/>
            <person name="Liu Y."/>
            <person name="Song Y."/>
            <person name="Tong Y."/>
            <person name="Lu Y."/>
            <person name="Yang J."/>
            <person name="Xu C."/>
            <person name="Jia M."/>
            <person name="Peters R.J."/>
            <person name="Huang L."/>
            <person name="Gao W."/>
        </authorList>
    </citation>
    <scope>NUCLEOTIDE SEQUENCE [LARGE SCALE GENOMIC DNA]</scope>
    <source>
        <strain evidence="5">cv. XIE 37</strain>
        <tissue evidence="4">Leaf</tissue>
    </source>
</reference>
<organism evidence="4 5">
    <name type="scientific">Tripterygium wilfordii</name>
    <name type="common">Thunder God vine</name>
    <dbReference type="NCBI Taxonomy" id="458696"/>
    <lineage>
        <taxon>Eukaryota</taxon>
        <taxon>Viridiplantae</taxon>
        <taxon>Streptophyta</taxon>
        <taxon>Embryophyta</taxon>
        <taxon>Tracheophyta</taxon>
        <taxon>Spermatophyta</taxon>
        <taxon>Magnoliopsida</taxon>
        <taxon>eudicotyledons</taxon>
        <taxon>Gunneridae</taxon>
        <taxon>Pentapetalae</taxon>
        <taxon>rosids</taxon>
        <taxon>fabids</taxon>
        <taxon>Celastrales</taxon>
        <taxon>Celastraceae</taxon>
        <taxon>Tripterygium</taxon>
    </lineage>
</organism>
<feature type="region of interest" description="Disordered" evidence="1">
    <location>
        <begin position="1"/>
        <end position="27"/>
    </location>
</feature>
<gene>
    <name evidence="4" type="ORF">HS088_TW11G00499</name>
</gene>
<dbReference type="Proteomes" id="UP000593562">
    <property type="component" value="Unassembled WGS sequence"/>
</dbReference>
<dbReference type="PANTHER" id="PTHR33232:SF16">
    <property type="entry name" value="PROTEIN SIEVE ELEMENT OCCLUSION A"/>
    <property type="match status" value="1"/>
</dbReference>
<evidence type="ECO:0000259" key="2">
    <source>
        <dbReference type="Pfam" id="PF14576"/>
    </source>
</evidence>
<feature type="domain" description="Sieve element occlusion N-terminal" evidence="2">
    <location>
        <begin position="127"/>
        <end position="414"/>
    </location>
</feature>
<dbReference type="AlphaFoldDB" id="A0A7J7D274"/>
<evidence type="ECO:0000313" key="5">
    <source>
        <dbReference type="Proteomes" id="UP000593562"/>
    </source>
</evidence>
<feature type="domain" description="Sieve element occlusion C-terminal" evidence="3">
    <location>
        <begin position="580"/>
        <end position="606"/>
    </location>
</feature>